<protein>
    <recommendedName>
        <fullName evidence="5">HSF-type DNA-binding domain-containing protein</fullName>
    </recommendedName>
</protein>
<dbReference type="EMBL" id="CAKOGP040001847">
    <property type="protein sequence ID" value="CAJ1953998.1"/>
    <property type="molecule type" value="Genomic_DNA"/>
</dbReference>
<evidence type="ECO:0000256" key="4">
    <source>
        <dbReference type="RuleBase" id="RU004020"/>
    </source>
</evidence>
<evidence type="ECO:0000256" key="3">
    <source>
        <dbReference type="ARBA" id="ARBA00023242"/>
    </source>
</evidence>
<dbReference type="SMART" id="SM00415">
    <property type="entry name" value="HSF"/>
    <property type="match status" value="1"/>
</dbReference>
<dbReference type="PRINTS" id="PR00056">
    <property type="entry name" value="HSFDOMAIN"/>
</dbReference>
<reference evidence="6" key="1">
    <citation type="submission" date="2023-08" db="EMBL/GenBank/DDBJ databases">
        <authorList>
            <person name="Audoor S."/>
            <person name="Bilcke G."/>
        </authorList>
    </citation>
    <scope>NUCLEOTIDE SEQUENCE</scope>
</reference>
<evidence type="ECO:0000259" key="5">
    <source>
        <dbReference type="SMART" id="SM00415"/>
    </source>
</evidence>
<dbReference type="GO" id="GO:0043565">
    <property type="term" value="F:sequence-specific DNA binding"/>
    <property type="evidence" value="ECO:0007669"/>
    <property type="project" value="InterPro"/>
</dbReference>
<organism evidence="6 7">
    <name type="scientific">Cylindrotheca closterium</name>
    <dbReference type="NCBI Taxonomy" id="2856"/>
    <lineage>
        <taxon>Eukaryota</taxon>
        <taxon>Sar</taxon>
        <taxon>Stramenopiles</taxon>
        <taxon>Ochrophyta</taxon>
        <taxon>Bacillariophyta</taxon>
        <taxon>Bacillariophyceae</taxon>
        <taxon>Bacillariophycidae</taxon>
        <taxon>Bacillariales</taxon>
        <taxon>Bacillariaceae</taxon>
        <taxon>Cylindrotheca</taxon>
    </lineage>
</organism>
<dbReference type="GO" id="GO:0005634">
    <property type="term" value="C:nucleus"/>
    <property type="evidence" value="ECO:0007669"/>
    <property type="project" value="UniProtKB-SubCell"/>
</dbReference>
<gene>
    <name evidence="6" type="ORF">CYCCA115_LOCUS14596</name>
</gene>
<dbReference type="Pfam" id="PF00447">
    <property type="entry name" value="HSF_DNA-bind"/>
    <property type="match status" value="1"/>
</dbReference>
<comment type="caution">
    <text evidence="6">The sequence shown here is derived from an EMBL/GenBank/DDBJ whole genome shotgun (WGS) entry which is preliminary data.</text>
</comment>
<feature type="domain" description="HSF-type DNA-binding" evidence="5">
    <location>
        <begin position="93"/>
        <end position="190"/>
    </location>
</feature>
<dbReference type="GO" id="GO:0003700">
    <property type="term" value="F:DNA-binding transcription factor activity"/>
    <property type="evidence" value="ECO:0007669"/>
    <property type="project" value="InterPro"/>
</dbReference>
<dbReference type="InterPro" id="IPR036388">
    <property type="entry name" value="WH-like_DNA-bd_sf"/>
</dbReference>
<comment type="subcellular location">
    <subcellularLocation>
        <location evidence="1">Nucleus</location>
    </subcellularLocation>
</comment>
<dbReference type="SUPFAM" id="SSF46785">
    <property type="entry name" value="Winged helix' DNA-binding domain"/>
    <property type="match status" value="1"/>
</dbReference>
<name>A0AAD2FV56_9STRA</name>
<dbReference type="Gene3D" id="1.10.10.10">
    <property type="entry name" value="Winged helix-like DNA-binding domain superfamily/Winged helix DNA-binding domain"/>
    <property type="match status" value="1"/>
</dbReference>
<evidence type="ECO:0000256" key="2">
    <source>
        <dbReference type="ARBA" id="ARBA00023125"/>
    </source>
</evidence>
<dbReference type="PANTHER" id="PTHR10015">
    <property type="entry name" value="HEAT SHOCK TRANSCRIPTION FACTOR"/>
    <property type="match status" value="1"/>
</dbReference>
<evidence type="ECO:0000256" key="1">
    <source>
        <dbReference type="ARBA" id="ARBA00004123"/>
    </source>
</evidence>
<evidence type="ECO:0000313" key="7">
    <source>
        <dbReference type="Proteomes" id="UP001295423"/>
    </source>
</evidence>
<evidence type="ECO:0000313" key="6">
    <source>
        <dbReference type="EMBL" id="CAJ1953998.1"/>
    </source>
</evidence>
<dbReference type="InterPro" id="IPR000232">
    <property type="entry name" value="HSF_DNA-bd"/>
</dbReference>
<keyword evidence="2" id="KW-0238">DNA-binding</keyword>
<proteinExistence type="inferred from homology"/>
<keyword evidence="3" id="KW-0539">Nucleus</keyword>
<dbReference type="Proteomes" id="UP001295423">
    <property type="component" value="Unassembled WGS sequence"/>
</dbReference>
<dbReference type="PANTHER" id="PTHR10015:SF206">
    <property type="entry name" value="HSF-TYPE DNA-BINDING DOMAIN-CONTAINING PROTEIN"/>
    <property type="match status" value="1"/>
</dbReference>
<dbReference type="AlphaFoldDB" id="A0AAD2FV56"/>
<comment type="similarity">
    <text evidence="4">Belongs to the HSF family.</text>
</comment>
<dbReference type="FunFam" id="1.10.10.10:FF:000479">
    <property type="entry name" value="Predicted protein"/>
    <property type="match status" value="1"/>
</dbReference>
<accession>A0AAD2FV56</accession>
<sequence length="329" mass="37174">MCIGLNRRIISNNASSGVAANAALLNVWNAKQQQSTDLQSLLRSNMPSNEPSRMRQNPTIKDQKHHITVQHNYHDHANDYESELKHVPARGGVITPFPLKLHAMLEAVQNEGLEHIVSWQPHGRCFVVRDPKAFVPILDKHFKVTKIASFQRQLNLYGFQRITKGRDRGGYYHELFLRGKVFLVQNIHRVKVKGTKIRARSNPEQEPNFYAMPFVGTNMPSMAPQMSSASVMNQQLSLQSLLGDSAFDPVPICNMRPAPWDLKATAAPVVPKKEESLEPLPWDDVDENFLASDADEFFKDFDFPADSTAFADIEDDNVFGDLLEQIVDI</sequence>
<dbReference type="InterPro" id="IPR036390">
    <property type="entry name" value="WH_DNA-bd_sf"/>
</dbReference>
<keyword evidence="7" id="KW-1185">Reference proteome</keyword>